<comment type="caution">
    <text evidence="3">The sequence shown here is derived from an EMBL/GenBank/DDBJ whole genome shotgun (WGS) entry which is preliminary data.</text>
</comment>
<proteinExistence type="predicted"/>
<name>A0A438N7P7_EXOME</name>
<organism evidence="3 4">
    <name type="scientific">Exophiala mesophila</name>
    <name type="common">Black yeast-like fungus</name>
    <dbReference type="NCBI Taxonomy" id="212818"/>
    <lineage>
        <taxon>Eukaryota</taxon>
        <taxon>Fungi</taxon>
        <taxon>Dikarya</taxon>
        <taxon>Ascomycota</taxon>
        <taxon>Pezizomycotina</taxon>
        <taxon>Eurotiomycetes</taxon>
        <taxon>Chaetothyriomycetidae</taxon>
        <taxon>Chaetothyriales</taxon>
        <taxon>Herpotrichiellaceae</taxon>
        <taxon>Exophiala</taxon>
    </lineage>
</organism>
<dbReference type="AlphaFoldDB" id="A0A438N7P7"/>
<dbReference type="EMBL" id="NAJM01000016">
    <property type="protein sequence ID" value="RVX71678.1"/>
    <property type="molecule type" value="Genomic_DNA"/>
</dbReference>
<feature type="transmembrane region" description="Helical" evidence="2">
    <location>
        <begin position="351"/>
        <end position="372"/>
    </location>
</feature>
<reference evidence="3 4" key="1">
    <citation type="submission" date="2017-03" db="EMBL/GenBank/DDBJ databases">
        <title>Genomes of endolithic fungi from Antarctica.</title>
        <authorList>
            <person name="Coleine C."/>
            <person name="Masonjones S."/>
            <person name="Stajich J.E."/>
        </authorList>
    </citation>
    <scope>NUCLEOTIDE SEQUENCE [LARGE SCALE GENOMIC DNA]</scope>
    <source>
        <strain evidence="3 4">CCFEE 6314</strain>
    </source>
</reference>
<feature type="transmembrane region" description="Helical" evidence="2">
    <location>
        <begin position="318"/>
        <end position="339"/>
    </location>
</feature>
<protein>
    <submittedName>
        <fullName evidence="3">Uncharacterized protein</fullName>
    </submittedName>
</protein>
<evidence type="ECO:0000256" key="1">
    <source>
        <dbReference type="SAM" id="MobiDB-lite"/>
    </source>
</evidence>
<evidence type="ECO:0000313" key="4">
    <source>
        <dbReference type="Proteomes" id="UP000288859"/>
    </source>
</evidence>
<keyword evidence="2" id="KW-1133">Transmembrane helix</keyword>
<keyword evidence="2" id="KW-0472">Membrane</keyword>
<dbReference type="VEuPathDB" id="FungiDB:PV10_08478"/>
<dbReference type="Proteomes" id="UP000288859">
    <property type="component" value="Unassembled WGS sequence"/>
</dbReference>
<feature type="region of interest" description="Disordered" evidence="1">
    <location>
        <begin position="30"/>
        <end position="50"/>
    </location>
</feature>
<sequence length="450" mass="49967">MSKIIPRRAGFVCRSCQKTLASKPQQNRYLSSFLSSGPQPHHPPRPQGSAVLSSLRRNYAAKSAGASRRIVSSQPTTITENVEAEEEDGVEGVEENATELLKFDTLSPPAVLKSIQKDVANITSSTRVPSESTISILLDLMFQFSNILVFGINKGPSEVETKEGEDLADSVLRDLAEGKSDEKVFIPDREISQTFRDKAANTVAELAWTLMRDPKIFITEDLLNIYTRVQCLLGKPEYLPEIFNLYATKKVPIANSSPVRYSEPWSKMPRYAVPLQIAESALEAAILKKNLSLALAVIDTTVATPAFRNKKILLRASLPIAGVSALPVLAYGAASWMAANQNTMDYEMSKWTAMACAAAYIGTLSTIGFVAITTSNDQMERVVWRPGTSLNSRWIREEEREFFDRLALAWGFQNKSRWGEEQGLDWQVLRDECGARSMVLDKTDLMEGMQ</sequence>
<accession>A0A438N7P7</accession>
<evidence type="ECO:0000313" key="3">
    <source>
        <dbReference type="EMBL" id="RVX71678.1"/>
    </source>
</evidence>
<evidence type="ECO:0000256" key="2">
    <source>
        <dbReference type="SAM" id="Phobius"/>
    </source>
</evidence>
<dbReference type="OrthoDB" id="5360701at2759"/>
<keyword evidence="2" id="KW-0812">Transmembrane</keyword>
<gene>
    <name evidence="3" type="ORF">B0A52_03862</name>
</gene>